<name>A0A8E2DP61_9APHY</name>
<dbReference type="Proteomes" id="UP000250043">
    <property type="component" value="Unassembled WGS sequence"/>
</dbReference>
<protein>
    <submittedName>
        <fullName evidence="1">Uncharacterized protein</fullName>
    </submittedName>
</protein>
<accession>A0A8E2DP61</accession>
<dbReference type="EMBL" id="KV722358">
    <property type="protein sequence ID" value="OCH93189.1"/>
    <property type="molecule type" value="Genomic_DNA"/>
</dbReference>
<dbReference type="OrthoDB" id="4454541at2759"/>
<sequence length="113" mass="12806">MSYLPGDSSPTTRPESSKPLRHIFHGFHVFDPVFDRPRSTLASKIHSGTRPLSPTFYKALEEAPGIARSTLFNWARHPQGASNFQFQSVWRDSKSNHTILSTHGRIVEQKECT</sequence>
<reference evidence="1 2" key="1">
    <citation type="submission" date="2016-07" db="EMBL/GenBank/DDBJ databases">
        <title>Draft genome of the white-rot fungus Obba rivulosa 3A-2.</title>
        <authorList>
            <consortium name="DOE Joint Genome Institute"/>
            <person name="Miettinen O."/>
            <person name="Riley R."/>
            <person name="Acob R."/>
            <person name="Barry K."/>
            <person name="Cullen D."/>
            <person name="De Vries R."/>
            <person name="Hainaut M."/>
            <person name="Hatakka A."/>
            <person name="Henrissat B."/>
            <person name="Hilden K."/>
            <person name="Kuo R."/>
            <person name="Labutti K."/>
            <person name="Lipzen A."/>
            <person name="Makela M.R."/>
            <person name="Sandor L."/>
            <person name="Spatafora J.W."/>
            <person name="Grigoriev I.V."/>
            <person name="Hibbett D.S."/>
        </authorList>
    </citation>
    <scope>NUCLEOTIDE SEQUENCE [LARGE SCALE GENOMIC DNA]</scope>
    <source>
        <strain evidence="1 2">3A-2</strain>
    </source>
</reference>
<keyword evidence="2" id="KW-1185">Reference proteome</keyword>
<evidence type="ECO:0000313" key="2">
    <source>
        <dbReference type="Proteomes" id="UP000250043"/>
    </source>
</evidence>
<evidence type="ECO:0000313" key="1">
    <source>
        <dbReference type="EMBL" id="OCH93189.1"/>
    </source>
</evidence>
<gene>
    <name evidence="1" type="ORF">OBBRIDRAFT_832837</name>
</gene>
<dbReference type="AlphaFoldDB" id="A0A8E2DP61"/>
<organism evidence="1 2">
    <name type="scientific">Obba rivulosa</name>
    <dbReference type="NCBI Taxonomy" id="1052685"/>
    <lineage>
        <taxon>Eukaryota</taxon>
        <taxon>Fungi</taxon>
        <taxon>Dikarya</taxon>
        <taxon>Basidiomycota</taxon>
        <taxon>Agaricomycotina</taxon>
        <taxon>Agaricomycetes</taxon>
        <taxon>Polyporales</taxon>
        <taxon>Gelatoporiaceae</taxon>
        <taxon>Obba</taxon>
    </lineage>
</organism>
<proteinExistence type="predicted"/>